<proteinExistence type="predicted"/>
<evidence type="ECO:0000313" key="2">
    <source>
        <dbReference type="Proteomes" id="UP000663722"/>
    </source>
</evidence>
<sequence>MRKFYFRTPPCKFPAKGSAKMEPPGGIFAVLQMRKFHFRTPPCKFPAKGSAKMEPLGGIFAVLQMRKFHFRTPLRIPTKCENSIFALPRVNSRQKGVQKWSR</sequence>
<name>A0A975BYG7_9BACT</name>
<organism evidence="1 2">
    <name type="scientific">Desulfonema magnum</name>
    <dbReference type="NCBI Taxonomy" id="45655"/>
    <lineage>
        <taxon>Bacteria</taxon>
        <taxon>Pseudomonadati</taxon>
        <taxon>Thermodesulfobacteriota</taxon>
        <taxon>Desulfobacteria</taxon>
        <taxon>Desulfobacterales</taxon>
        <taxon>Desulfococcaceae</taxon>
        <taxon>Desulfonema</taxon>
    </lineage>
</organism>
<keyword evidence="2" id="KW-1185">Reference proteome</keyword>
<dbReference type="EMBL" id="CP061800">
    <property type="protein sequence ID" value="QTA93369.1"/>
    <property type="molecule type" value="Genomic_DNA"/>
</dbReference>
<dbReference type="Proteomes" id="UP000663722">
    <property type="component" value="Chromosome"/>
</dbReference>
<accession>A0A975BYG7</accession>
<dbReference type="AlphaFoldDB" id="A0A975BYG7"/>
<dbReference type="KEGG" id="dmm:dnm_094700"/>
<protein>
    <submittedName>
        <fullName evidence="1">Uncharacterized protein</fullName>
    </submittedName>
</protein>
<gene>
    <name evidence="1" type="ORF">dnm_094700</name>
</gene>
<reference evidence="1" key="1">
    <citation type="journal article" date="2021" name="Microb. Physiol.">
        <title>Proteogenomic Insights into the Physiology of Marine, Sulfate-Reducing, Filamentous Desulfonema limicola and Desulfonema magnum.</title>
        <authorList>
            <person name="Schnaars V."/>
            <person name="Wohlbrand L."/>
            <person name="Scheve S."/>
            <person name="Hinrichs C."/>
            <person name="Reinhardt R."/>
            <person name="Rabus R."/>
        </authorList>
    </citation>
    <scope>NUCLEOTIDE SEQUENCE</scope>
    <source>
        <strain evidence="1">4be13</strain>
    </source>
</reference>
<evidence type="ECO:0000313" key="1">
    <source>
        <dbReference type="EMBL" id="QTA93369.1"/>
    </source>
</evidence>